<dbReference type="EMBL" id="CP002191">
    <property type="protein sequence ID" value="AFD24549.1"/>
    <property type="molecule type" value="Genomic_DNA"/>
</dbReference>
<dbReference type="Pfam" id="PF01315">
    <property type="entry name" value="Ald_Xan_dh_C"/>
    <property type="match status" value="1"/>
</dbReference>
<dbReference type="InterPro" id="IPR000674">
    <property type="entry name" value="Ald_Oxase/Xan_DH_a/b"/>
</dbReference>
<sequence length="743" mass="80038">MKFDAPAGINPLDREKVLTRPHTRLDGPLKVTGQAPYAYEYQPSRPVSYGYVLSAGIAKGTIKRMDTRRAEAAPGVLLVLTHENMPEQGESETPVPQQRKSSPQLSGPEVRFYHQAVALVVAETFEQARAASKLIEIEYDVQEGSYTLEDELDSAQPSEDSEDSVVGDFDRAFADAPVKVDLRFTTPDQSQSPMEPQATLAEWDSEHEILTLHTAHQVVHWVQAGIAKTLKLKPAQVRIVSAYVGGGFGSKLLFYADAVLSGAAARLLGRPVKVALTRPQYYNSTSHRPATVQRVRLAADRDGRLQAVGHDTWSGNLPGGDTEAAADQTKLLYAGDHRLIRTRLAELDLPPGASMRAPGEAVGLLALEGAMDELAEALEMDPVQLRVVNDIQHDPEKGPERPFSSRRLVEALLRGADHFGWDKRQAKPGQVREGEWLIGMGVASAFRANMVQPSGARVVLESDGTLTVETQMTDIGTGSYTILGQVAAEMLGLPLEKVKVRLGDSEFPQAAGSGGSFGANSSASGVYVACMDLRRSILQKLNFAEASTTFEDGEVRCEDNHVPLAEVAGKEGLSATGKITWGDMTEKYAQASFGAHFAEVAVNSVTGETRVRRMLSVVSVGRVMNPITARSQCLGGMTMGIGAALMENLEVDPRLGLFINHDLAEYHVPVHADIPDLDVIMLEDLDDKSSPVKAKGIGELGICGVGAAVANAVYNASGVRIRDYPLTLDKILTGWGETAQASD</sequence>
<name>H8GX09_DEIGI</name>
<evidence type="ECO:0000259" key="2">
    <source>
        <dbReference type="SMART" id="SM01008"/>
    </source>
</evidence>
<dbReference type="InterPro" id="IPR016208">
    <property type="entry name" value="Ald_Oxase/xanthine_DH-like"/>
</dbReference>
<evidence type="ECO:0000256" key="1">
    <source>
        <dbReference type="SAM" id="MobiDB-lite"/>
    </source>
</evidence>
<dbReference type="SUPFAM" id="SSF54665">
    <property type="entry name" value="CO dehydrogenase molybdoprotein N-domain-like"/>
    <property type="match status" value="1"/>
</dbReference>
<dbReference type="InterPro" id="IPR046867">
    <property type="entry name" value="AldOxase/xan_DH_MoCoBD2"/>
</dbReference>
<feature type="region of interest" description="Disordered" evidence="1">
    <location>
        <begin position="85"/>
        <end position="107"/>
    </location>
</feature>
<dbReference type="GO" id="GO:0016491">
    <property type="term" value="F:oxidoreductase activity"/>
    <property type="evidence" value="ECO:0007669"/>
    <property type="project" value="InterPro"/>
</dbReference>
<dbReference type="eggNOG" id="COG1529">
    <property type="taxonomic scope" value="Bacteria"/>
</dbReference>
<gene>
    <name evidence="3" type="primary">yagR</name>
    <name evidence="3" type="ordered locus">DGo_CA0622</name>
</gene>
<dbReference type="Pfam" id="PF20256">
    <property type="entry name" value="MoCoBD_2"/>
    <property type="match status" value="1"/>
</dbReference>
<evidence type="ECO:0000313" key="3">
    <source>
        <dbReference type="EMBL" id="AFD24549.1"/>
    </source>
</evidence>
<dbReference type="GO" id="GO:0005506">
    <property type="term" value="F:iron ion binding"/>
    <property type="evidence" value="ECO:0007669"/>
    <property type="project" value="InterPro"/>
</dbReference>
<dbReference type="OrthoDB" id="9759099at2"/>
<organism evidence="3 4">
    <name type="scientific">Deinococcus gobiensis (strain DSM 21396 / JCM 16679 / CGMCC 1.7299 / I-0)</name>
    <dbReference type="NCBI Taxonomy" id="745776"/>
    <lineage>
        <taxon>Bacteria</taxon>
        <taxon>Thermotogati</taxon>
        <taxon>Deinococcota</taxon>
        <taxon>Deinococci</taxon>
        <taxon>Deinococcales</taxon>
        <taxon>Deinococcaceae</taxon>
        <taxon>Deinococcus</taxon>
    </lineage>
</organism>
<accession>H8GX09</accession>
<dbReference type="PANTHER" id="PTHR11908:SF123">
    <property type="entry name" value="ALDEHYDE OXIDOREDUCTASE MOLYBDENUM-BINDING SUBUNIT PAOC"/>
    <property type="match status" value="1"/>
</dbReference>
<feature type="compositionally biased region" description="Polar residues" evidence="1">
    <location>
        <begin position="94"/>
        <end position="105"/>
    </location>
</feature>
<dbReference type="Gene3D" id="3.30.365.10">
    <property type="entry name" value="Aldehyde oxidase/xanthine dehydrogenase, molybdopterin binding domain"/>
    <property type="match status" value="4"/>
</dbReference>
<dbReference type="HOGENOM" id="CLU_001681_2_2_0"/>
<dbReference type="InterPro" id="IPR008274">
    <property type="entry name" value="AldOxase/xan_DH_MoCoBD1"/>
</dbReference>
<dbReference type="InterPro" id="IPR037165">
    <property type="entry name" value="AldOxase/xan_DH_Mopterin-bd_sf"/>
</dbReference>
<dbReference type="RefSeq" id="WP_014684032.1">
    <property type="nucleotide sequence ID" value="NC_017790.1"/>
</dbReference>
<dbReference type="Pfam" id="PF02738">
    <property type="entry name" value="MoCoBD_1"/>
    <property type="match status" value="1"/>
</dbReference>
<dbReference type="SMART" id="SM01008">
    <property type="entry name" value="Ald_Xan_dh_C"/>
    <property type="match status" value="1"/>
</dbReference>
<dbReference type="AlphaFoldDB" id="H8GX09"/>
<dbReference type="KEGG" id="dgo:DGo_CA0622"/>
<dbReference type="SUPFAM" id="SSF56003">
    <property type="entry name" value="Molybdenum cofactor-binding domain"/>
    <property type="match status" value="1"/>
</dbReference>
<evidence type="ECO:0000313" key="4">
    <source>
        <dbReference type="Proteomes" id="UP000007575"/>
    </source>
</evidence>
<dbReference type="PANTHER" id="PTHR11908">
    <property type="entry name" value="XANTHINE DEHYDROGENASE"/>
    <property type="match status" value="1"/>
</dbReference>
<reference evidence="3 4" key="1">
    <citation type="journal article" date="2012" name="PLoS ONE">
        <title>Genome sequence and transcriptome analysis of the radioresistant bacterium Deinococcus gobiensis: insights into the extreme environmental adaptations.</title>
        <authorList>
            <person name="Yuan M."/>
            <person name="Chen M."/>
            <person name="Zhang W."/>
            <person name="Lu W."/>
            <person name="Wang J."/>
            <person name="Yang M."/>
            <person name="Zhao P."/>
            <person name="Tang R."/>
            <person name="Li X."/>
            <person name="Hao Y."/>
            <person name="Zhou Z."/>
            <person name="Zhan Y."/>
            <person name="Yu H."/>
            <person name="Teng C."/>
            <person name="Yan Y."/>
            <person name="Ping S."/>
            <person name="Wang Y."/>
            <person name="Lin M."/>
        </authorList>
    </citation>
    <scope>NUCLEOTIDE SEQUENCE [LARGE SCALE GENOMIC DNA]</scope>
    <source>
        <strain evidence="3 4">I-0</strain>
    </source>
</reference>
<dbReference type="InterPro" id="IPR036856">
    <property type="entry name" value="Ald_Oxase/Xan_DH_a/b_sf"/>
</dbReference>
<keyword evidence="4" id="KW-1185">Reference proteome</keyword>
<dbReference type="STRING" id="745776.DGo_CA0622"/>
<proteinExistence type="predicted"/>
<protein>
    <submittedName>
        <fullName evidence="3">Xanthine dehydrogenase, molybdenum binding subunit apoprotein</fullName>
    </submittedName>
</protein>
<dbReference type="Proteomes" id="UP000007575">
    <property type="component" value="Chromosome"/>
</dbReference>
<dbReference type="PATRIC" id="fig|745776.4.peg.636"/>
<feature type="domain" description="Aldehyde oxidase/xanthine dehydrogenase a/b hammerhead" evidence="2">
    <location>
        <begin position="32"/>
        <end position="143"/>
    </location>
</feature>
<dbReference type="Gene3D" id="3.90.1170.50">
    <property type="entry name" value="Aldehyde oxidase/xanthine dehydrogenase, a/b hammerhead"/>
    <property type="match status" value="1"/>
</dbReference>